<comment type="subcellular location">
    <subcellularLocation>
        <location evidence="1 5">Bacterial flagellum basal body</location>
    </subcellularLocation>
</comment>
<keyword evidence="6" id="KW-0966">Cell projection</keyword>
<dbReference type="PANTHER" id="PTHR34653">
    <property type="match status" value="1"/>
</dbReference>
<dbReference type="GO" id="GO:0005198">
    <property type="term" value="F:structural molecule activity"/>
    <property type="evidence" value="ECO:0007669"/>
    <property type="project" value="UniProtKB-UniRule"/>
</dbReference>
<accession>A0A411MG69</accession>
<evidence type="ECO:0000256" key="3">
    <source>
        <dbReference type="ARBA" id="ARBA00018024"/>
    </source>
</evidence>
<dbReference type="Proteomes" id="UP000291130">
    <property type="component" value="Chromosome"/>
</dbReference>
<dbReference type="GeneID" id="98282253"/>
<organism evidence="6 7">
    <name type="scientific">Pseudomonas tructae</name>
    <dbReference type="NCBI Taxonomy" id="2518644"/>
    <lineage>
        <taxon>Bacteria</taxon>
        <taxon>Pseudomonadati</taxon>
        <taxon>Pseudomonadota</taxon>
        <taxon>Gammaproteobacteria</taxon>
        <taxon>Pseudomonadales</taxon>
        <taxon>Pseudomonadaceae</taxon>
        <taxon>Pseudomonas</taxon>
    </lineage>
</organism>
<dbReference type="EMBL" id="CP035952">
    <property type="protein sequence ID" value="QBF25862.1"/>
    <property type="molecule type" value="Genomic_DNA"/>
</dbReference>
<dbReference type="OrthoDB" id="8909229at2"/>
<evidence type="ECO:0000256" key="4">
    <source>
        <dbReference type="ARBA" id="ARBA00023143"/>
    </source>
</evidence>
<dbReference type="RefSeq" id="WP_010224994.1">
    <property type="nucleotide sequence ID" value="NZ_CP035952.1"/>
</dbReference>
<reference evidence="6 7" key="1">
    <citation type="submission" date="2019-02" db="EMBL/GenBank/DDBJ databases">
        <title>Complete genome sequence of Pseudomonas sp. SNU WT1 isolated from rainbow trout.</title>
        <authorList>
            <person name="Oh W.T."/>
            <person name="Park S.C."/>
        </authorList>
    </citation>
    <scope>NUCLEOTIDE SEQUENCE [LARGE SCALE GENOMIC DNA]</scope>
    <source>
        <strain evidence="6 7">SNU WT1</strain>
    </source>
</reference>
<name>A0A411MG69_9PSED</name>
<dbReference type="GO" id="GO:0071973">
    <property type="term" value="P:bacterial-type flagellum-dependent cell motility"/>
    <property type="evidence" value="ECO:0007669"/>
    <property type="project" value="InterPro"/>
</dbReference>
<evidence type="ECO:0000256" key="5">
    <source>
        <dbReference type="HAMAP-Rule" id="MF_00724"/>
    </source>
</evidence>
<dbReference type="KEGG" id="ptk:EXN22_09205"/>
<keyword evidence="7" id="KW-1185">Reference proteome</keyword>
<keyword evidence="6" id="KW-0282">Flagellum</keyword>
<evidence type="ECO:0000256" key="2">
    <source>
        <dbReference type="ARBA" id="ARBA00009272"/>
    </source>
</evidence>
<dbReference type="PANTHER" id="PTHR34653:SF1">
    <property type="entry name" value="FLAGELLAR HOOK-BASAL BODY COMPLEX PROTEIN FLIE"/>
    <property type="match status" value="1"/>
</dbReference>
<keyword evidence="6" id="KW-0969">Cilium</keyword>
<dbReference type="GO" id="GO:0003774">
    <property type="term" value="F:cytoskeletal motor activity"/>
    <property type="evidence" value="ECO:0007669"/>
    <property type="project" value="InterPro"/>
</dbReference>
<keyword evidence="4 5" id="KW-0975">Bacterial flagellum</keyword>
<proteinExistence type="inferred from homology"/>
<dbReference type="HAMAP" id="MF_00724">
    <property type="entry name" value="FliE"/>
    <property type="match status" value="1"/>
</dbReference>
<dbReference type="AlphaFoldDB" id="A0A411MG69"/>
<dbReference type="InterPro" id="IPR001624">
    <property type="entry name" value="FliE"/>
</dbReference>
<protein>
    <recommendedName>
        <fullName evidence="3 5">Flagellar hook-basal body complex protein FliE</fullName>
    </recommendedName>
</protein>
<dbReference type="PRINTS" id="PR01006">
    <property type="entry name" value="FLGHOOKFLIE"/>
</dbReference>
<comment type="similarity">
    <text evidence="2 5">Belongs to the FliE family.</text>
</comment>
<gene>
    <name evidence="5 6" type="primary">fliE</name>
    <name evidence="6" type="ORF">EXN22_09205</name>
</gene>
<dbReference type="GO" id="GO:0009425">
    <property type="term" value="C:bacterial-type flagellum basal body"/>
    <property type="evidence" value="ECO:0007669"/>
    <property type="project" value="UniProtKB-SubCell"/>
</dbReference>
<evidence type="ECO:0000313" key="6">
    <source>
        <dbReference type="EMBL" id="QBF25862.1"/>
    </source>
</evidence>
<evidence type="ECO:0000313" key="7">
    <source>
        <dbReference type="Proteomes" id="UP000291130"/>
    </source>
</evidence>
<dbReference type="Pfam" id="PF02049">
    <property type="entry name" value="FliE"/>
    <property type="match status" value="1"/>
</dbReference>
<dbReference type="NCBIfam" id="TIGR00205">
    <property type="entry name" value="fliE"/>
    <property type="match status" value="1"/>
</dbReference>
<evidence type="ECO:0000256" key="1">
    <source>
        <dbReference type="ARBA" id="ARBA00004117"/>
    </source>
</evidence>
<sequence>MSQGVEFNRLMLDMRAMQMDAMSMPKAAAAPELGSSNFADMLGQAINKVSDTQQASTQLANAFEIGKSGVDLTDVMIASQKASVSFQALTQVRNKLVQAYQDIMQMPV</sequence>